<gene>
    <name evidence="2" type="ORF">EV421DRAFT_1903105</name>
</gene>
<protein>
    <recommendedName>
        <fullName evidence="1">F-box domain-containing protein</fullName>
    </recommendedName>
</protein>
<keyword evidence="3" id="KW-1185">Reference proteome</keyword>
<sequence>MSTLVVNDAPLTVSCPSALHRLDVSVLSLLANTNNAPDDIQWVYLETTLTHRTSDINILYQTLEDCKRLHLRLQQDLLAAKDDVCSIKSVIHPIRVLPPKLLREIFVLGRKGGFNACVSTTDNLWRWAQVCRQWRGVCLSVPSLWSDIYLDFVSNDSLCLSSSSSSWHTLHVLDMRISRCLGCPINVSVMAPQLHIAGNALLDCIICRCSQWCTFTMDAPEDVWHSLNTCTGSLSKLNYLNISDSYHGSLTEIGNSAYANSTISSVSFVPILRLLSIADIPLHALSLSPTTIQNLSTLCIHLYKQCFAVLELLLRMCSLRSLDVTCNASAKDFKHTLELPTVTSLTL</sequence>
<feature type="domain" description="F-box" evidence="1">
    <location>
        <begin position="95"/>
        <end position="150"/>
    </location>
</feature>
<dbReference type="AlphaFoldDB" id="A0AA39JMA1"/>
<accession>A0AA39JMA1</accession>
<dbReference type="Proteomes" id="UP001175226">
    <property type="component" value="Unassembled WGS sequence"/>
</dbReference>
<reference evidence="2" key="1">
    <citation type="submission" date="2023-06" db="EMBL/GenBank/DDBJ databases">
        <authorList>
            <consortium name="Lawrence Berkeley National Laboratory"/>
            <person name="Ahrendt S."/>
            <person name="Sahu N."/>
            <person name="Indic B."/>
            <person name="Wong-Bajracharya J."/>
            <person name="Merenyi Z."/>
            <person name="Ke H.-M."/>
            <person name="Monk M."/>
            <person name="Kocsube S."/>
            <person name="Drula E."/>
            <person name="Lipzen A."/>
            <person name="Balint B."/>
            <person name="Henrissat B."/>
            <person name="Andreopoulos B."/>
            <person name="Martin F.M."/>
            <person name="Harder C.B."/>
            <person name="Rigling D."/>
            <person name="Ford K.L."/>
            <person name="Foster G.D."/>
            <person name="Pangilinan J."/>
            <person name="Papanicolaou A."/>
            <person name="Barry K."/>
            <person name="LaButti K."/>
            <person name="Viragh M."/>
            <person name="Koriabine M."/>
            <person name="Yan M."/>
            <person name="Riley R."/>
            <person name="Champramary S."/>
            <person name="Plett K.L."/>
            <person name="Tsai I.J."/>
            <person name="Slot J."/>
            <person name="Sipos G."/>
            <person name="Plett J."/>
            <person name="Nagy L.G."/>
            <person name="Grigoriev I.V."/>
        </authorList>
    </citation>
    <scope>NUCLEOTIDE SEQUENCE</scope>
    <source>
        <strain evidence="2">FPL87.14</strain>
    </source>
</reference>
<name>A0AA39JMA1_9AGAR</name>
<comment type="caution">
    <text evidence="2">The sequence shown here is derived from an EMBL/GenBank/DDBJ whole genome shotgun (WGS) entry which is preliminary data.</text>
</comment>
<dbReference type="EMBL" id="JAUEPT010000019">
    <property type="protein sequence ID" value="KAK0444480.1"/>
    <property type="molecule type" value="Genomic_DNA"/>
</dbReference>
<dbReference type="Pfam" id="PF12937">
    <property type="entry name" value="F-box-like"/>
    <property type="match status" value="1"/>
</dbReference>
<organism evidence="2 3">
    <name type="scientific">Armillaria borealis</name>
    <dbReference type="NCBI Taxonomy" id="47425"/>
    <lineage>
        <taxon>Eukaryota</taxon>
        <taxon>Fungi</taxon>
        <taxon>Dikarya</taxon>
        <taxon>Basidiomycota</taxon>
        <taxon>Agaricomycotina</taxon>
        <taxon>Agaricomycetes</taxon>
        <taxon>Agaricomycetidae</taxon>
        <taxon>Agaricales</taxon>
        <taxon>Marasmiineae</taxon>
        <taxon>Physalacriaceae</taxon>
        <taxon>Armillaria</taxon>
    </lineage>
</organism>
<evidence type="ECO:0000313" key="2">
    <source>
        <dbReference type="EMBL" id="KAK0444480.1"/>
    </source>
</evidence>
<dbReference type="InterPro" id="IPR001810">
    <property type="entry name" value="F-box_dom"/>
</dbReference>
<dbReference type="Gene3D" id="1.20.1280.50">
    <property type="match status" value="1"/>
</dbReference>
<evidence type="ECO:0000259" key="1">
    <source>
        <dbReference type="Pfam" id="PF12937"/>
    </source>
</evidence>
<evidence type="ECO:0000313" key="3">
    <source>
        <dbReference type="Proteomes" id="UP001175226"/>
    </source>
</evidence>
<proteinExistence type="predicted"/>